<sequence length="290" mass="34378">MLSSGNAKKIEYYVKLYKAEEVVQMEVGRDFKERFYWHYQRNKLNRFQTPSRNNMIGDRPFEFSEINDFTFTEYPEIEQSLVLTNLMIVHAQRYYDMRGISGIIQKLIDVSIWDYVYQKIDGEDYNYFTYPNGIIYLLDVFDALSYNYQTKYSRGTTRYIITGMYYDQCHYCEFRSLIMRFLMAKQNGEVDRLELHLPAEFIFKPKKKIGFALEAGVLTNVDLFEQYTGTLITVNRITGVTCKLLLNGVEYIKYGDGHTSLKLFLWGKKKSEAMLDYLEIREQAEIQQAK</sequence>
<dbReference type="EMBL" id="MT141465">
    <property type="protein sequence ID" value="QJA62216.1"/>
    <property type="molecule type" value="Genomic_DNA"/>
</dbReference>
<proteinExistence type="predicted"/>
<name>A0A6M3IX51_9ZZZZ</name>
<dbReference type="AlphaFoldDB" id="A0A6M3IX51"/>
<reference evidence="1" key="1">
    <citation type="submission" date="2020-03" db="EMBL/GenBank/DDBJ databases">
        <title>The deep terrestrial virosphere.</title>
        <authorList>
            <person name="Holmfeldt K."/>
            <person name="Nilsson E."/>
            <person name="Simone D."/>
            <person name="Lopez-Fernandez M."/>
            <person name="Wu X."/>
            <person name="de Brujin I."/>
            <person name="Lundin D."/>
            <person name="Andersson A."/>
            <person name="Bertilsson S."/>
            <person name="Dopson M."/>
        </authorList>
    </citation>
    <scope>NUCLEOTIDE SEQUENCE</scope>
    <source>
        <strain evidence="1">MM415B00808</strain>
    </source>
</reference>
<accession>A0A6M3IX51</accession>
<evidence type="ECO:0000313" key="1">
    <source>
        <dbReference type="EMBL" id="QJA62216.1"/>
    </source>
</evidence>
<gene>
    <name evidence="1" type="ORF">MM415B00808_0001</name>
</gene>
<protein>
    <submittedName>
        <fullName evidence="1">Uncharacterized protein</fullName>
    </submittedName>
</protein>
<organism evidence="1">
    <name type="scientific">viral metagenome</name>
    <dbReference type="NCBI Taxonomy" id="1070528"/>
    <lineage>
        <taxon>unclassified sequences</taxon>
        <taxon>metagenomes</taxon>
        <taxon>organismal metagenomes</taxon>
    </lineage>
</organism>